<dbReference type="GO" id="GO:0005737">
    <property type="term" value="C:cytoplasm"/>
    <property type="evidence" value="ECO:0007669"/>
    <property type="project" value="TreeGrafter"/>
</dbReference>
<protein>
    <recommendedName>
        <fullName evidence="6">Kinase</fullName>
        <ecNumber evidence="6">2.7.-.-</ecNumber>
    </recommendedName>
</protein>
<dbReference type="GO" id="GO:0005524">
    <property type="term" value="F:ATP binding"/>
    <property type="evidence" value="ECO:0007669"/>
    <property type="project" value="UniProtKB-KW"/>
</dbReference>
<gene>
    <name evidence="8" type="ORF">BV898_16648</name>
</gene>
<dbReference type="EMBL" id="MTYJ01000255">
    <property type="protein sequence ID" value="OWA52189.1"/>
    <property type="molecule type" value="Genomic_DNA"/>
</dbReference>
<dbReference type="GO" id="GO:0005634">
    <property type="term" value="C:nucleus"/>
    <property type="evidence" value="ECO:0007669"/>
    <property type="project" value="TreeGrafter"/>
</dbReference>
<dbReference type="Pfam" id="PF03770">
    <property type="entry name" value="IPK"/>
    <property type="match status" value="1"/>
</dbReference>
<keyword evidence="3" id="KW-0547">Nucleotide-binding</keyword>
<keyword evidence="4 6" id="KW-0418">Kinase</keyword>
<evidence type="ECO:0000313" key="9">
    <source>
        <dbReference type="Proteomes" id="UP000192578"/>
    </source>
</evidence>
<dbReference type="GO" id="GO:0032958">
    <property type="term" value="P:inositol phosphate biosynthetic process"/>
    <property type="evidence" value="ECO:0007669"/>
    <property type="project" value="InterPro"/>
</dbReference>
<evidence type="ECO:0000256" key="6">
    <source>
        <dbReference type="RuleBase" id="RU363090"/>
    </source>
</evidence>
<evidence type="ECO:0000256" key="3">
    <source>
        <dbReference type="ARBA" id="ARBA00022741"/>
    </source>
</evidence>
<organism evidence="8 9">
    <name type="scientific">Hypsibius exemplaris</name>
    <name type="common">Freshwater tardigrade</name>
    <dbReference type="NCBI Taxonomy" id="2072580"/>
    <lineage>
        <taxon>Eukaryota</taxon>
        <taxon>Metazoa</taxon>
        <taxon>Ecdysozoa</taxon>
        <taxon>Tardigrada</taxon>
        <taxon>Eutardigrada</taxon>
        <taxon>Parachela</taxon>
        <taxon>Hypsibioidea</taxon>
        <taxon>Hypsibiidae</taxon>
        <taxon>Hypsibius</taxon>
    </lineage>
</organism>
<evidence type="ECO:0000256" key="4">
    <source>
        <dbReference type="ARBA" id="ARBA00022777"/>
    </source>
</evidence>
<dbReference type="GO" id="GO:0046854">
    <property type="term" value="P:phosphatidylinositol phosphate biosynthetic process"/>
    <property type="evidence" value="ECO:0007669"/>
    <property type="project" value="TreeGrafter"/>
</dbReference>
<keyword evidence="2 6" id="KW-0808">Transferase</keyword>
<dbReference type="InterPro" id="IPR005522">
    <property type="entry name" value="IPK"/>
</dbReference>
<dbReference type="GO" id="GO:0000828">
    <property type="term" value="F:inositol hexakisphosphate kinase activity"/>
    <property type="evidence" value="ECO:0007669"/>
    <property type="project" value="TreeGrafter"/>
</dbReference>
<dbReference type="PANTHER" id="PTHR12400:SF26">
    <property type="entry name" value="KINASE"/>
    <property type="match status" value="1"/>
</dbReference>
<dbReference type="AlphaFoldDB" id="A0A9X6RLG7"/>
<evidence type="ECO:0000256" key="5">
    <source>
        <dbReference type="ARBA" id="ARBA00022840"/>
    </source>
</evidence>
<evidence type="ECO:0000256" key="1">
    <source>
        <dbReference type="ARBA" id="ARBA00007374"/>
    </source>
</evidence>
<dbReference type="OrthoDB" id="338650at2759"/>
<keyword evidence="9" id="KW-1185">Reference proteome</keyword>
<dbReference type="Gene3D" id="3.30.470.160">
    <property type="entry name" value="Inositol polyphosphate kinase"/>
    <property type="match status" value="1"/>
</dbReference>
<evidence type="ECO:0000256" key="7">
    <source>
        <dbReference type="SAM" id="MobiDB-lite"/>
    </source>
</evidence>
<name>A0A9X6RLG7_HYPEX</name>
<reference evidence="9" key="1">
    <citation type="submission" date="2017-01" db="EMBL/GenBank/DDBJ databases">
        <title>Comparative genomics of anhydrobiosis in the tardigrade Hypsibius dujardini.</title>
        <authorList>
            <person name="Yoshida Y."/>
            <person name="Koutsovoulos G."/>
            <person name="Laetsch D."/>
            <person name="Stevens L."/>
            <person name="Kumar S."/>
            <person name="Horikawa D."/>
            <person name="Ishino K."/>
            <person name="Komine S."/>
            <person name="Tomita M."/>
            <person name="Blaxter M."/>
            <person name="Arakawa K."/>
        </authorList>
    </citation>
    <scope>NUCLEOTIDE SEQUENCE [LARGE SCALE GENOMIC DNA]</scope>
    <source>
        <strain evidence="9">Z151</strain>
    </source>
</reference>
<evidence type="ECO:0000256" key="2">
    <source>
        <dbReference type="ARBA" id="ARBA00022679"/>
    </source>
</evidence>
<comment type="similarity">
    <text evidence="1 6">Belongs to the inositol phosphokinase (IPK) family.</text>
</comment>
<sequence length="562" mass="62462">MIRTDLRCMSVSFLFRSRTYTEYSTIGGLTSRCTLAAACQSSKTSLQQVAHAMEAVMQRLRKNKMKDPRERTPPGRPNWRVWFKSPKDSARDLLPCFRRQASTYGAPSLVHLPASGDNAANAEGDPATTVEPIIAMEQSDISKPSARVNLCPVLSAPAIVTPDIVIAEDADSSASSPGHDAGGKEDQSQMGSGGFLEVGYRTPLGGSSSPQPSPSHSKSSLNQLFPFPGDIAHAFIRRFSVGSAGRKLGLAGSQRAKYHWMLIRQYICFSFAIRGDRRMPWVQLAGHEGSFQTGECGTVLKKLSPEEKHSLEALMDDVVKPFAPSYMGTREIDGQDYIEMRDLLTGFDTAVSVMDCKLGIRTYLEEELTKAKAKPTMRPDMYTKMIEVDANEPTAEEHAQQAVTKPRYMQWRETISSTATLGFRVEGVKKPNGFSSKDYKFTKRKEDVVEVFKHFTDCNPDIIQIYIHRLKDLRKAVAVSPFFASHEVIGSSLLLIHDTAGLAGVWMIDFAKTVPLPENIHIDHFRPWVEGNHEDGYLIGLNNLIGCFEEILRQKSATFTDR</sequence>
<dbReference type="PANTHER" id="PTHR12400">
    <property type="entry name" value="INOSITOL POLYPHOSPHATE KINASE"/>
    <property type="match status" value="1"/>
</dbReference>
<dbReference type="Proteomes" id="UP000192578">
    <property type="component" value="Unassembled WGS sequence"/>
</dbReference>
<feature type="region of interest" description="Disordered" evidence="7">
    <location>
        <begin position="170"/>
        <end position="222"/>
    </location>
</feature>
<proteinExistence type="inferred from homology"/>
<comment type="caution">
    <text evidence="8">The sequence shown here is derived from an EMBL/GenBank/DDBJ whole genome shotgun (WGS) entry which is preliminary data.</text>
</comment>
<feature type="compositionally biased region" description="Low complexity" evidence="7">
    <location>
        <begin position="207"/>
        <end position="220"/>
    </location>
</feature>
<keyword evidence="5" id="KW-0067">ATP-binding</keyword>
<dbReference type="FunFam" id="3.30.470.160:FF:000001">
    <property type="entry name" value="Kinase"/>
    <property type="match status" value="1"/>
</dbReference>
<dbReference type="InterPro" id="IPR038286">
    <property type="entry name" value="IPK_sf"/>
</dbReference>
<evidence type="ECO:0000313" key="8">
    <source>
        <dbReference type="EMBL" id="OWA52189.1"/>
    </source>
</evidence>
<dbReference type="EC" id="2.7.-.-" evidence="6"/>
<accession>A0A9X6RLG7</accession>
<dbReference type="SUPFAM" id="SSF56104">
    <property type="entry name" value="SAICAR synthase-like"/>
    <property type="match status" value="1"/>
</dbReference>